<dbReference type="Proteomes" id="UP000235994">
    <property type="component" value="Unassembled WGS sequence"/>
</dbReference>
<evidence type="ECO:0000313" key="2">
    <source>
        <dbReference type="EMBL" id="PND31568.1"/>
    </source>
</evidence>
<dbReference type="AlphaFoldDB" id="A0A2N8KDP1"/>
<evidence type="ECO:0000256" key="1">
    <source>
        <dbReference type="SAM" id="SignalP"/>
    </source>
</evidence>
<comment type="caution">
    <text evidence="2">The sequence shown here is derived from an EMBL/GenBank/DDBJ whole genome shotgun (WGS) entry which is preliminary data.</text>
</comment>
<dbReference type="RefSeq" id="WP_102774662.1">
    <property type="nucleotide sequence ID" value="NZ_POQS01000006.1"/>
</dbReference>
<evidence type="ECO:0000313" key="3">
    <source>
        <dbReference type="Proteomes" id="UP000235994"/>
    </source>
</evidence>
<sequence length="151" mass="16568">MKFRSLIIGCLLGLGLVGAATAADPNKEIPVWNMSMFSRANCINNESISWDTGGASYWNLYTQSYQVNLDDFNQVFVSAGPAVTWRSAAVSWFAAGEGFWQVEGFHQIQPAPRTDEDEGWALIAMHCPNSFGGATDDLEDCVHTFADNCSF</sequence>
<name>A0A2N8KDP1_9BURK</name>
<keyword evidence="1" id="KW-0732">Signal</keyword>
<proteinExistence type="predicted"/>
<feature type="signal peptide" evidence="1">
    <location>
        <begin position="1"/>
        <end position="22"/>
    </location>
</feature>
<feature type="chain" id="PRO_5014989980" evidence="1">
    <location>
        <begin position="23"/>
        <end position="151"/>
    </location>
</feature>
<reference evidence="2 3" key="1">
    <citation type="submission" date="2018-01" db="EMBL/GenBank/DDBJ databases">
        <title>The draft genome of an aniline degradation strain ANB-1.</title>
        <authorList>
            <person name="Zhang L."/>
            <person name="Jiang J."/>
        </authorList>
    </citation>
    <scope>NUCLEOTIDE SEQUENCE [LARGE SCALE GENOMIC DNA]</scope>
    <source>
        <strain evidence="2 3">ANB-1</strain>
    </source>
</reference>
<protein>
    <submittedName>
        <fullName evidence="2">Uncharacterized protein</fullName>
    </submittedName>
</protein>
<keyword evidence="3" id="KW-1185">Reference proteome</keyword>
<gene>
    <name evidence="2" type="ORF">C1I89_22280</name>
</gene>
<dbReference type="EMBL" id="POQS01000006">
    <property type="protein sequence ID" value="PND31568.1"/>
    <property type="molecule type" value="Genomic_DNA"/>
</dbReference>
<organism evidence="2 3">
    <name type="scientific">Achromobacter pulmonis</name>
    <dbReference type="NCBI Taxonomy" id="1389932"/>
    <lineage>
        <taxon>Bacteria</taxon>
        <taxon>Pseudomonadati</taxon>
        <taxon>Pseudomonadota</taxon>
        <taxon>Betaproteobacteria</taxon>
        <taxon>Burkholderiales</taxon>
        <taxon>Alcaligenaceae</taxon>
        <taxon>Achromobacter</taxon>
    </lineage>
</organism>
<accession>A0A2N8KDP1</accession>